<proteinExistence type="predicted"/>
<protein>
    <submittedName>
        <fullName evidence="1">Uncharacterized protein</fullName>
    </submittedName>
</protein>
<keyword evidence="2" id="KW-1185">Reference proteome</keyword>
<name>A0A3M7SHE5_BRAPC</name>
<sequence>MTMSNNWSEDCVSKLCQGMCALDANFKLSLSSVLLEEVFLAASATLLVCGKGQRVVQAGQHRGDQVVGAGPVVALGKRLVLVERVQRGLGHGLFVEDGPTRREFSVVEAFFAPEHLGRLDVTLALAGRVVLGLVDHRGARLEIGLGRGQALGVVVVAHHVVHVQVHDFGLEHLVFFGEKVGAFGRRLRKGLAGAVGELFFCQVGLLTVEVVGVGLGALGLLAVRVGQVGLGGRARYAAEGLEYFAIWLPLGHRLGAVRRGARAT</sequence>
<organism evidence="1 2">
    <name type="scientific">Brachionus plicatilis</name>
    <name type="common">Marine rotifer</name>
    <name type="synonym">Brachionus muelleri</name>
    <dbReference type="NCBI Taxonomy" id="10195"/>
    <lineage>
        <taxon>Eukaryota</taxon>
        <taxon>Metazoa</taxon>
        <taxon>Spiralia</taxon>
        <taxon>Gnathifera</taxon>
        <taxon>Rotifera</taxon>
        <taxon>Eurotatoria</taxon>
        <taxon>Monogononta</taxon>
        <taxon>Pseudotrocha</taxon>
        <taxon>Ploima</taxon>
        <taxon>Brachionidae</taxon>
        <taxon>Brachionus</taxon>
    </lineage>
</organism>
<dbReference type="AlphaFoldDB" id="A0A3M7SHE5"/>
<evidence type="ECO:0000313" key="1">
    <source>
        <dbReference type="EMBL" id="RNA35037.1"/>
    </source>
</evidence>
<reference evidence="1 2" key="1">
    <citation type="journal article" date="2018" name="Sci. Rep.">
        <title>Genomic signatures of local adaptation to the degree of environmental predictability in rotifers.</title>
        <authorList>
            <person name="Franch-Gras L."/>
            <person name="Hahn C."/>
            <person name="Garcia-Roger E.M."/>
            <person name="Carmona M.J."/>
            <person name="Serra M."/>
            <person name="Gomez A."/>
        </authorList>
    </citation>
    <scope>NUCLEOTIDE SEQUENCE [LARGE SCALE GENOMIC DNA]</scope>
    <source>
        <strain evidence="1">HYR1</strain>
    </source>
</reference>
<dbReference type="EMBL" id="REGN01001379">
    <property type="protein sequence ID" value="RNA35037.1"/>
    <property type="molecule type" value="Genomic_DNA"/>
</dbReference>
<accession>A0A3M7SHE5</accession>
<evidence type="ECO:0000313" key="2">
    <source>
        <dbReference type="Proteomes" id="UP000276133"/>
    </source>
</evidence>
<gene>
    <name evidence="1" type="ORF">BpHYR1_025720</name>
</gene>
<comment type="caution">
    <text evidence="1">The sequence shown here is derived from an EMBL/GenBank/DDBJ whole genome shotgun (WGS) entry which is preliminary data.</text>
</comment>
<dbReference type="Proteomes" id="UP000276133">
    <property type="component" value="Unassembled WGS sequence"/>
</dbReference>